<dbReference type="Pfam" id="PF25209">
    <property type="entry name" value="Phage_capsid_4"/>
    <property type="match status" value="1"/>
</dbReference>
<reference evidence="1" key="1">
    <citation type="journal article" date="2015" name="Nature">
        <title>Complex archaea that bridge the gap between prokaryotes and eukaryotes.</title>
        <authorList>
            <person name="Spang A."/>
            <person name="Saw J.H."/>
            <person name="Jorgensen S.L."/>
            <person name="Zaremba-Niedzwiedzka K."/>
            <person name="Martijn J."/>
            <person name="Lind A.E."/>
            <person name="van Eijk R."/>
            <person name="Schleper C."/>
            <person name="Guy L."/>
            <person name="Ettema T.J."/>
        </authorList>
    </citation>
    <scope>NUCLEOTIDE SEQUENCE</scope>
</reference>
<evidence type="ECO:0000313" key="1">
    <source>
        <dbReference type="EMBL" id="KKN79574.1"/>
    </source>
</evidence>
<sequence length="304" mass="34511">MANPMTSAQFGDLLAPDFRRIFFERFGSRPSMLGELFSFDTSTKEAEKDSQIGTMPDVGQFFGTVPYQGMSQGYDVTYTHLEFSQGAQVQRKLFDDDQYRIMNTRPAGMASAAFRTRETHGARIFNNAFSNDTFFFNHTEGLSLCNDSHTTTSGASTTTGFDNLVTTALTATNLTTAVIAMQDFRGDQAERTDPVPDTLLIPPNLYETAYEIIKSQGKVDTAQNNPNVHFGQYKIIVWNYLTDTNNWFLIDSTMMADMLTWFDRIPLEFGQIEDFDTFVAKYRSYMRYSVGWADWRWILGAQVS</sequence>
<gene>
    <name evidence="1" type="ORF">LCGC14_0337780</name>
</gene>
<organism evidence="1">
    <name type="scientific">marine sediment metagenome</name>
    <dbReference type="NCBI Taxonomy" id="412755"/>
    <lineage>
        <taxon>unclassified sequences</taxon>
        <taxon>metagenomes</taxon>
        <taxon>ecological metagenomes</taxon>
    </lineage>
</organism>
<protein>
    <submittedName>
        <fullName evidence="1">Uncharacterized protein</fullName>
    </submittedName>
</protein>
<comment type="caution">
    <text evidence="1">The sequence shown here is derived from an EMBL/GenBank/DDBJ whole genome shotgun (WGS) entry which is preliminary data.</text>
</comment>
<proteinExistence type="predicted"/>
<name>A0A0F9TJX1_9ZZZZ</name>
<dbReference type="AlphaFoldDB" id="A0A0F9TJX1"/>
<dbReference type="EMBL" id="LAZR01000244">
    <property type="protein sequence ID" value="KKN79574.1"/>
    <property type="molecule type" value="Genomic_DNA"/>
</dbReference>
<accession>A0A0F9TJX1</accession>